<name>A0AAD1UJ56_EUPCR</name>
<evidence type="ECO:0000256" key="2">
    <source>
        <dbReference type="SAM" id="MobiDB-lite"/>
    </source>
</evidence>
<gene>
    <name evidence="3" type="ORF">ECRASSUSDP1_LOCUS9184</name>
</gene>
<feature type="compositionally biased region" description="Polar residues" evidence="2">
    <location>
        <begin position="163"/>
        <end position="174"/>
    </location>
</feature>
<keyword evidence="1" id="KW-0175">Coiled coil</keyword>
<comment type="caution">
    <text evidence="3">The sequence shown here is derived from an EMBL/GenBank/DDBJ whole genome shotgun (WGS) entry which is preliminary data.</text>
</comment>
<dbReference type="Proteomes" id="UP001295684">
    <property type="component" value="Unassembled WGS sequence"/>
</dbReference>
<reference evidence="3" key="1">
    <citation type="submission" date="2023-07" db="EMBL/GenBank/DDBJ databases">
        <authorList>
            <consortium name="AG Swart"/>
            <person name="Singh M."/>
            <person name="Singh A."/>
            <person name="Seah K."/>
            <person name="Emmerich C."/>
        </authorList>
    </citation>
    <scope>NUCLEOTIDE SEQUENCE</scope>
    <source>
        <strain evidence="3">DP1</strain>
    </source>
</reference>
<dbReference type="EMBL" id="CAMPGE010009020">
    <property type="protein sequence ID" value="CAI2367895.1"/>
    <property type="molecule type" value="Genomic_DNA"/>
</dbReference>
<evidence type="ECO:0000313" key="4">
    <source>
        <dbReference type="Proteomes" id="UP001295684"/>
    </source>
</evidence>
<keyword evidence="4" id="KW-1185">Reference proteome</keyword>
<feature type="compositionally biased region" description="Basic and acidic residues" evidence="2">
    <location>
        <begin position="175"/>
        <end position="186"/>
    </location>
</feature>
<evidence type="ECO:0000256" key="1">
    <source>
        <dbReference type="SAM" id="Coils"/>
    </source>
</evidence>
<feature type="region of interest" description="Disordered" evidence="2">
    <location>
        <begin position="416"/>
        <end position="435"/>
    </location>
</feature>
<proteinExistence type="predicted"/>
<dbReference type="AlphaFoldDB" id="A0AAD1UJ56"/>
<protein>
    <submittedName>
        <fullName evidence="3">Uncharacterized protein</fullName>
    </submittedName>
</protein>
<organism evidence="3 4">
    <name type="scientific">Euplotes crassus</name>
    <dbReference type="NCBI Taxonomy" id="5936"/>
    <lineage>
        <taxon>Eukaryota</taxon>
        <taxon>Sar</taxon>
        <taxon>Alveolata</taxon>
        <taxon>Ciliophora</taxon>
        <taxon>Intramacronucleata</taxon>
        <taxon>Spirotrichea</taxon>
        <taxon>Hypotrichia</taxon>
        <taxon>Euplotida</taxon>
        <taxon>Euplotidae</taxon>
        <taxon>Moneuplotes</taxon>
    </lineage>
</organism>
<feature type="region of interest" description="Disordered" evidence="2">
    <location>
        <begin position="142"/>
        <end position="186"/>
    </location>
</feature>
<feature type="compositionally biased region" description="Basic and acidic residues" evidence="2">
    <location>
        <begin position="424"/>
        <end position="435"/>
    </location>
</feature>
<feature type="compositionally biased region" description="Low complexity" evidence="2">
    <location>
        <begin position="149"/>
        <end position="162"/>
    </location>
</feature>
<accession>A0AAD1UJ56</accession>
<sequence>MSLKSISPVPDIKKNNCSPIDKRDSSKLEILNLIRVDSERTLTVMSYMGIDPDVDLQVLHYKDFISYGLTPQIVKMRYQAYVDRIVETVEEIIHRRNQLLSTVGKKVRRTKFTPTSTGGFIHPKLQKEIEKATKSRQIAMNKKTLKSQSPKSWKSSAKIKSSGTYQSSNYQNTLSEKKSDQVKTMREKQNKILDREFGLLANKANLKELEAKKIKKIRNKIKAKEEKFKEQLLKNEDEIKYKNFKKEKTNKRIMDNQKQLKNSQMMTARTIFQSFMSQPKSEPKAMSPRPASVQHFKDSDDEALEDYDNKHYRAMAHKAQNYLRTIQRIADANTEKEEKARRIREQNSLEENDLTGIISMIKKQKRARLIAKDEQYNKRTKWSERNSKVYINVQAKKKLLEQEERIRLNMLRRRPKTQMTRTARPVETKENLMLK</sequence>
<feature type="coiled-coil region" evidence="1">
    <location>
        <begin position="326"/>
        <end position="353"/>
    </location>
</feature>
<feature type="coiled-coil region" evidence="1">
    <location>
        <begin position="206"/>
        <end position="234"/>
    </location>
</feature>
<evidence type="ECO:0000313" key="3">
    <source>
        <dbReference type="EMBL" id="CAI2367895.1"/>
    </source>
</evidence>